<comment type="subcellular location">
    <subcellularLocation>
        <location evidence="1">Cell membrane</location>
        <topology evidence="1">Multi-pass membrane protein</topology>
    </subcellularLocation>
</comment>
<evidence type="ECO:0000256" key="4">
    <source>
        <dbReference type="ARBA" id="ARBA00022989"/>
    </source>
</evidence>
<dbReference type="RefSeq" id="WP_094393342.1">
    <property type="nucleotide sequence ID" value="NZ_CP059343.1"/>
</dbReference>
<accession>A0A7D7KZH2</accession>
<dbReference type="Pfam" id="PF03176">
    <property type="entry name" value="MMPL"/>
    <property type="match status" value="2"/>
</dbReference>
<feature type="compositionally biased region" description="Basic and acidic residues" evidence="6">
    <location>
        <begin position="124"/>
        <end position="136"/>
    </location>
</feature>
<sequence>MATFLYRIGGFAARRAWVVITAWLVILLALGGAFFAFKGELSNSITIPGTKAAQVQDDLAGAFDVNAGAGVGQAIVSTTDGSKITEQQQKAVAAALKKVDGIDGVDSTTDPFSQQKQVDDARKQLEDGRSQLEQGEKQLAGAQQQIDAARSKIPANAPASATQQIDQQQAQLDEQKKKIDEQKPELERNEKKLDLTSEYGSISEDGTTALTGVTFEHEINEVSSDTLAEVRSAFEDTDLHGLDVQFDQNLEGMTEMGVTSEIIGMVIALIILLIMLGTFVAAGLPVLMALVGVGAAYLGAFALSDVVDMNSTTPALGSMLGLAVGIDYSLFILNRHRNNLRRGMGMHESIALATGTSGNAVLFAGTTVVIALLALNVVGIPFLSVMGNVAAFAVVMAVVVAVTLTPAMLSLIGRRVMPRRRWDAIQRRAQLRRDAAEIVGEDEQHTADRAHALTAERDTTPRGWLKVVLAKPVLTILATVAVLGIIAVPMTQLRLGLPDGSSQSADSGAYKTYKIVEDKFGAGRNGTVVAAAYLPEGTTEEQAEDLQVDLGEQLREQDHVSAVVPAAISKDHSMLLYQIIPDEGPSAESTTDLVNSLRDLRLDTPEGEASFGVTGQTAMNIDISENLFKVLPVYLAIVVGLSLIVLILVFRSIWVPLSATIGFLFSLLAAFGATVAVFQWGWLGDLFNITEPGPILSFLPILAVGILFGLAMDYQMFLVSAMREAYSHGRHGKTAVVVGFNHSARVVVAAALIMTGVFMGFVFSGDPMIASIGFVLSAGVLFDAFVVRMTLIPALMHLMGAKAWWFPKWAERIVPDVDVEGASLERPAQPSYPAQPTQ</sequence>
<evidence type="ECO:0000256" key="1">
    <source>
        <dbReference type="ARBA" id="ARBA00004651"/>
    </source>
</evidence>
<gene>
    <name evidence="9" type="primary">ydfJ_2</name>
    <name evidence="9" type="ORF">CIB50_0000855</name>
</gene>
<dbReference type="InterPro" id="IPR000731">
    <property type="entry name" value="SSD"/>
</dbReference>
<evidence type="ECO:0000313" key="9">
    <source>
        <dbReference type="EMBL" id="QMS56155.1"/>
    </source>
</evidence>
<evidence type="ECO:0000259" key="8">
    <source>
        <dbReference type="PROSITE" id="PS50156"/>
    </source>
</evidence>
<dbReference type="KEGG" id="kvr:CIB50_0000855"/>
<feature type="transmembrane region" description="Helical" evidence="7">
    <location>
        <begin position="735"/>
        <end position="762"/>
    </location>
</feature>
<feature type="transmembrane region" description="Helical" evidence="7">
    <location>
        <begin position="262"/>
        <end position="295"/>
    </location>
</feature>
<reference evidence="10" key="1">
    <citation type="submission" date="2017-08" db="EMBL/GenBank/DDBJ databases">
        <title>Draft Genome Sequence of Kocuria varians 80.</title>
        <authorList>
            <person name="Minaev M."/>
            <person name="Kurbakov K.A."/>
            <person name="Solodovnikova G.I."/>
            <person name="Kuznetsova O.A."/>
            <person name="Lisitsyn A.B."/>
        </authorList>
    </citation>
    <scope>NUCLEOTIDE SEQUENCE [LARGE SCALE GENOMIC DNA]</scope>
    <source>
        <strain evidence="10">80</strain>
    </source>
</reference>
<dbReference type="PROSITE" id="PS50156">
    <property type="entry name" value="SSD"/>
    <property type="match status" value="1"/>
</dbReference>
<name>A0A7D7KZH2_KOCVA</name>
<dbReference type="InterPro" id="IPR050545">
    <property type="entry name" value="Mycobact_MmpL"/>
</dbReference>
<evidence type="ECO:0000256" key="3">
    <source>
        <dbReference type="ARBA" id="ARBA00022692"/>
    </source>
</evidence>
<proteinExistence type="predicted"/>
<evidence type="ECO:0000256" key="7">
    <source>
        <dbReference type="SAM" id="Phobius"/>
    </source>
</evidence>
<dbReference type="GO" id="GO:0005886">
    <property type="term" value="C:plasma membrane"/>
    <property type="evidence" value="ECO:0007669"/>
    <property type="project" value="UniProtKB-SubCell"/>
</dbReference>
<keyword evidence="10" id="KW-1185">Reference proteome</keyword>
<keyword evidence="3 7" id="KW-0812">Transmembrane</keyword>
<feature type="transmembrane region" description="Helical" evidence="7">
    <location>
        <begin position="389"/>
        <end position="412"/>
    </location>
</feature>
<evidence type="ECO:0000313" key="10">
    <source>
        <dbReference type="Proteomes" id="UP000216825"/>
    </source>
</evidence>
<evidence type="ECO:0000256" key="6">
    <source>
        <dbReference type="SAM" id="MobiDB-lite"/>
    </source>
</evidence>
<dbReference type="InterPro" id="IPR004869">
    <property type="entry name" value="MMPL_dom"/>
</dbReference>
<dbReference type="PANTHER" id="PTHR33406:SF13">
    <property type="entry name" value="MEMBRANE PROTEIN YDFJ"/>
    <property type="match status" value="1"/>
</dbReference>
<keyword evidence="2" id="KW-1003">Cell membrane</keyword>
<dbReference type="AlphaFoldDB" id="A0A7D7KZH2"/>
<feature type="transmembrane region" description="Helical" evidence="7">
    <location>
        <begin position="16"/>
        <end position="37"/>
    </location>
</feature>
<feature type="transmembrane region" description="Helical" evidence="7">
    <location>
        <begin position="467"/>
        <end position="488"/>
    </location>
</feature>
<dbReference type="SUPFAM" id="SSF82866">
    <property type="entry name" value="Multidrug efflux transporter AcrB transmembrane domain"/>
    <property type="match status" value="2"/>
</dbReference>
<dbReference type="Gene3D" id="1.20.1640.10">
    <property type="entry name" value="Multidrug efflux transporter AcrB transmembrane domain"/>
    <property type="match status" value="2"/>
</dbReference>
<protein>
    <submittedName>
        <fullName evidence="9">Membrane protein YdfJ</fullName>
    </submittedName>
</protein>
<organism evidence="9 10">
    <name type="scientific">Kocuria varians</name>
    <name type="common">Micrococcus varians</name>
    <dbReference type="NCBI Taxonomy" id="1272"/>
    <lineage>
        <taxon>Bacteria</taxon>
        <taxon>Bacillati</taxon>
        <taxon>Actinomycetota</taxon>
        <taxon>Actinomycetes</taxon>
        <taxon>Micrococcales</taxon>
        <taxon>Micrococcaceae</taxon>
        <taxon>Kocuria</taxon>
    </lineage>
</organism>
<dbReference type="PANTHER" id="PTHR33406">
    <property type="entry name" value="MEMBRANE PROTEIN MJ1562-RELATED"/>
    <property type="match status" value="1"/>
</dbReference>
<feature type="transmembrane region" description="Helical" evidence="7">
    <location>
        <begin position="768"/>
        <end position="787"/>
    </location>
</feature>
<keyword evidence="4 7" id="KW-1133">Transmembrane helix</keyword>
<feature type="transmembrane region" description="Helical" evidence="7">
    <location>
        <begin position="631"/>
        <end position="650"/>
    </location>
</feature>
<dbReference type="Proteomes" id="UP000216825">
    <property type="component" value="Chromosome"/>
</dbReference>
<feature type="transmembrane region" description="Helical" evidence="7">
    <location>
        <begin position="315"/>
        <end position="334"/>
    </location>
</feature>
<feature type="region of interest" description="Disordered" evidence="6">
    <location>
        <begin position="124"/>
        <end position="197"/>
    </location>
</feature>
<feature type="transmembrane region" description="Helical" evidence="7">
    <location>
        <begin position="662"/>
        <end position="683"/>
    </location>
</feature>
<evidence type="ECO:0000256" key="2">
    <source>
        <dbReference type="ARBA" id="ARBA00022475"/>
    </source>
</evidence>
<feature type="compositionally biased region" description="Basic and acidic residues" evidence="6">
    <location>
        <begin position="173"/>
        <end position="195"/>
    </location>
</feature>
<feature type="transmembrane region" description="Helical" evidence="7">
    <location>
        <begin position="360"/>
        <end position="383"/>
    </location>
</feature>
<feature type="domain" description="SSD" evidence="8">
    <location>
        <begin position="320"/>
        <end position="411"/>
    </location>
</feature>
<feature type="compositionally biased region" description="Low complexity" evidence="6">
    <location>
        <begin position="163"/>
        <end position="172"/>
    </location>
</feature>
<evidence type="ECO:0000256" key="5">
    <source>
        <dbReference type="ARBA" id="ARBA00023136"/>
    </source>
</evidence>
<reference evidence="9 10" key="2">
    <citation type="submission" date="2020-07" db="EMBL/GenBank/DDBJ databases">
        <title>Genome of starter culture bacteria Kocuria salsicia reveals its technological properties and safety for usage in meat industry.</title>
        <authorList>
            <person name="Michael M."/>
            <person name="Konstantin K."/>
            <person name="Evgenii K."/>
            <person name="Galina S."/>
            <person name="Oksana K."/>
            <person name="Andrei L."/>
        </authorList>
    </citation>
    <scope>NUCLEOTIDE SEQUENCE [LARGE SCALE GENOMIC DNA]</scope>
    <source>
        <strain evidence="9 10">80</strain>
    </source>
</reference>
<keyword evidence="5 7" id="KW-0472">Membrane</keyword>
<feature type="transmembrane region" description="Helical" evidence="7">
    <location>
        <begin position="695"/>
        <end position="714"/>
    </location>
</feature>
<dbReference type="EMBL" id="CP059343">
    <property type="protein sequence ID" value="QMS56155.1"/>
    <property type="molecule type" value="Genomic_DNA"/>
</dbReference>